<dbReference type="PRINTS" id="PR00420">
    <property type="entry name" value="RNGMNOXGNASE"/>
</dbReference>
<sequence length="452" mass="48110">MAPQIGTFDIAIAGGGPSGSVAAVLLARAGLRVALATLPPRGPRYEGMSARVAAILARHRLPLAGIGPAAQRHVGWGGFQGGQNSEHPADRSAFDAGLLEAARAEGVSVIHGSVSSVRPEAGEIRLADGTCLSARLLFEARGRRAPRQPGEMQRTELAGPDTISVAGFVPPQAGDMETPRIEARPGGWVWSVPVDRDRLWLQAVGAASSLGQARGKTAVAALWESVLAETPLPRHPVVHAIAPRLAAPDLDPRCPRLGDAAVALDPLSGHGMFWAVSSALMAVPVARALLAGQAGLARAFYRNRVAETFWRQARVGRDFYRAAGLQTPFWQQRAAWPDEAPAHDTDIRPHVARRVVVQDGYLARREVLITRDAPGGAAFAAGQEIVPLLRRLNGQPLPDADRFHSALLPEAPPQAARAIHQWLLSQGFTEGAQIPWDTANRETDPCNYDPAA</sequence>
<dbReference type="Gene3D" id="3.50.50.60">
    <property type="entry name" value="FAD/NAD(P)-binding domain"/>
    <property type="match status" value="1"/>
</dbReference>
<dbReference type="InterPro" id="IPR036188">
    <property type="entry name" value="FAD/NAD-bd_sf"/>
</dbReference>
<dbReference type="AlphaFoldDB" id="A0A0P1H8E6"/>
<keyword evidence="1" id="KW-0830">Ubiquinone</keyword>
<dbReference type="Pfam" id="PF04820">
    <property type="entry name" value="Trp_halogenase"/>
    <property type="match status" value="1"/>
</dbReference>
<dbReference type="EMBL" id="CYSR01000020">
    <property type="protein sequence ID" value="CUH99557.1"/>
    <property type="molecule type" value="Genomic_DNA"/>
</dbReference>
<dbReference type="RefSeq" id="WP_244270180.1">
    <property type="nucleotide sequence ID" value="NZ_CYSR01000020.1"/>
</dbReference>
<dbReference type="InterPro" id="IPR006905">
    <property type="entry name" value="Flavin_halogenase"/>
</dbReference>
<protein>
    <submittedName>
        <fullName evidence="1">Ubiquinone biosynthesis hydroxylase family protein</fullName>
    </submittedName>
</protein>
<evidence type="ECO:0000313" key="1">
    <source>
        <dbReference type="EMBL" id="CUH99557.1"/>
    </source>
</evidence>
<evidence type="ECO:0000313" key="2">
    <source>
        <dbReference type="Proteomes" id="UP000051326"/>
    </source>
</evidence>
<dbReference type="GO" id="GO:0004497">
    <property type="term" value="F:monooxygenase activity"/>
    <property type="evidence" value="ECO:0007669"/>
    <property type="project" value="InterPro"/>
</dbReference>
<dbReference type="PANTHER" id="PTHR43747:SF1">
    <property type="entry name" value="SLR1998 PROTEIN"/>
    <property type="match status" value="1"/>
</dbReference>
<dbReference type="PANTHER" id="PTHR43747">
    <property type="entry name" value="FAD-BINDING PROTEIN"/>
    <property type="match status" value="1"/>
</dbReference>
<proteinExistence type="predicted"/>
<dbReference type="STRING" id="1396826.PHA8399_01679"/>
<gene>
    <name evidence="1" type="ORF">PHA8399_01679</name>
</gene>
<dbReference type="SUPFAM" id="SSF51905">
    <property type="entry name" value="FAD/NAD(P)-binding domain"/>
    <property type="match status" value="1"/>
</dbReference>
<accession>A0A0P1H8E6</accession>
<dbReference type="InterPro" id="IPR050816">
    <property type="entry name" value="Flavin-dep_Halogenase_NPB"/>
</dbReference>
<name>A0A0P1H8E6_9RHOB</name>
<dbReference type="Proteomes" id="UP000051326">
    <property type="component" value="Unassembled WGS sequence"/>
</dbReference>
<organism evidence="1 2">
    <name type="scientific">Leisingera aquaemixtae</name>
    <dbReference type="NCBI Taxonomy" id="1396826"/>
    <lineage>
        <taxon>Bacteria</taxon>
        <taxon>Pseudomonadati</taxon>
        <taxon>Pseudomonadota</taxon>
        <taxon>Alphaproteobacteria</taxon>
        <taxon>Rhodobacterales</taxon>
        <taxon>Roseobacteraceae</taxon>
        <taxon>Leisingera</taxon>
    </lineage>
</organism>
<reference evidence="1 2" key="1">
    <citation type="submission" date="2015-09" db="EMBL/GenBank/DDBJ databases">
        <authorList>
            <consortium name="Swine Surveillance"/>
        </authorList>
    </citation>
    <scope>NUCLEOTIDE SEQUENCE [LARGE SCALE GENOMIC DNA]</scope>
    <source>
        <strain evidence="1 2">CECT 8399</strain>
    </source>
</reference>